<accession>A8FBG5</accession>
<dbReference type="GO" id="GO:0006313">
    <property type="term" value="P:DNA transposition"/>
    <property type="evidence" value="ECO:0007669"/>
    <property type="project" value="InterPro"/>
</dbReference>
<evidence type="ECO:0000313" key="2">
    <source>
        <dbReference type="Proteomes" id="UP000001355"/>
    </source>
</evidence>
<sequence length="107" mass="12735">MARKGQQFQHYSKEFKIKAVKMYEEGNKSYQSLSEELGIRSSTQLKSWVRKYREGQSFEDQRGTSVNPFRGRPKSIFKSVEEERDYLKAQVEYLKKRYPNLHGEDGF</sequence>
<protein>
    <submittedName>
        <fullName evidence="1">Transposase</fullName>
    </submittedName>
</protein>
<keyword evidence="2" id="KW-1185">Reference proteome</keyword>
<organism evidence="1 2">
    <name type="scientific">Bacillus pumilus (strain SAFR-032)</name>
    <dbReference type="NCBI Taxonomy" id="315750"/>
    <lineage>
        <taxon>Bacteria</taxon>
        <taxon>Bacillati</taxon>
        <taxon>Bacillota</taxon>
        <taxon>Bacilli</taxon>
        <taxon>Bacillales</taxon>
        <taxon>Bacillaceae</taxon>
        <taxon>Bacillus</taxon>
    </lineage>
</organism>
<dbReference type="InterPro" id="IPR002514">
    <property type="entry name" value="Transposase_8"/>
</dbReference>
<dbReference type="HOGENOM" id="CLU_027402_19_2_9"/>
<evidence type="ECO:0000313" key="1">
    <source>
        <dbReference type="EMBL" id="ABV61582.1"/>
    </source>
</evidence>
<dbReference type="KEGG" id="bpu:BPUM_0898"/>
<dbReference type="eggNOG" id="COG2963">
    <property type="taxonomic scope" value="Bacteria"/>
</dbReference>
<reference evidence="1 2" key="3">
    <citation type="journal article" date="2013" name="PLoS ONE">
        <title>Candidate genes that may be responsible for the unusual resistances exhibited by Bacillus pumilus SAFR-032 spores.</title>
        <authorList>
            <person name="Tirumalai M.R."/>
            <person name="Rastogi R."/>
            <person name="Zamani N."/>
            <person name="O'Bryant Williams E."/>
            <person name="Allen S."/>
            <person name="Diouf F."/>
            <person name="Kwende S."/>
            <person name="Weinstock G.M."/>
            <person name="Venkateswaran K.J."/>
            <person name="Fox G.E."/>
        </authorList>
    </citation>
    <scope>NUCLEOTIDE SEQUENCE [LARGE SCALE GENOMIC DNA]</scope>
    <source>
        <strain evidence="1 2">SAFR-032</strain>
    </source>
</reference>
<gene>
    <name evidence="1" type="ordered locus">BPUM_0898</name>
</gene>
<dbReference type="STRING" id="315750.BPUM_0898"/>
<dbReference type="EMBL" id="CP000813">
    <property type="protein sequence ID" value="ABV61582.1"/>
    <property type="molecule type" value="Genomic_DNA"/>
</dbReference>
<proteinExistence type="predicted"/>
<dbReference type="GO" id="GO:0003677">
    <property type="term" value="F:DNA binding"/>
    <property type="evidence" value="ECO:0007669"/>
    <property type="project" value="InterPro"/>
</dbReference>
<dbReference type="SUPFAM" id="SSF46689">
    <property type="entry name" value="Homeodomain-like"/>
    <property type="match status" value="1"/>
</dbReference>
<reference evidence="1 2" key="2">
    <citation type="journal article" date="2013" name="Extremophiles">
        <title>An ICEBs1-like element may be associated with the extreme radiation and desiccation resistance of Bacillus pumilus SAFR-032 spores.</title>
        <authorList>
            <person name="Tirumalai M.R."/>
            <person name="Fox G.E."/>
        </authorList>
    </citation>
    <scope>NUCLEOTIDE SEQUENCE [LARGE SCALE GENOMIC DNA]</scope>
    <source>
        <strain evidence="1 2">SAFR-032</strain>
    </source>
</reference>
<dbReference type="Gene3D" id="1.10.10.60">
    <property type="entry name" value="Homeodomain-like"/>
    <property type="match status" value="1"/>
</dbReference>
<dbReference type="GO" id="GO:0004803">
    <property type="term" value="F:transposase activity"/>
    <property type="evidence" value="ECO:0007669"/>
    <property type="project" value="InterPro"/>
</dbReference>
<name>A8FBG5_BACP2</name>
<dbReference type="Proteomes" id="UP000001355">
    <property type="component" value="Chromosome"/>
</dbReference>
<reference evidence="1 2" key="1">
    <citation type="journal article" date="2007" name="PLoS ONE">
        <title>Paradoxical DNA repair and peroxide resistance gene conservation in Bacillus pumilus SAFR-032.</title>
        <authorList>
            <person name="Gioia J."/>
            <person name="Yerrapragada S."/>
            <person name="Qin X."/>
            <person name="Jiang H."/>
            <person name="Igboeli O.C."/>
            <person name="Muzny D."/>
            <person name="Dugan-Rocha S."/>
            <person name="Ding Y."/>
            <person name="Hawes A."/>
            <person name="Liu W."/>
            <person name="Perez L."/>
            <person name="Kovar C."/>
            <person name="Dinh H."/>
            <person name="Lee S."/>
            <person name="Nazareth L."/>
            <person name="Blyth P."/>
            <person name="Holder M."/>
            <person name="Buhay C."/>
            <person name="Tirumalai M.R."/>
            <person name="Liu Y."/>
            <person name="Dasgupta I."/>
            <person name="Bokhetache L."/>
            <person name="Fujita M."/>
            <person name="Karouia F."/>
            <person name="Eswara Moorthy P."/>
            <person name="Siefert J."/>
            <person name="Uzman A."/>
            <person name="Buzumbo P."/>
            <person name="Verma A."/>
            <person name="Zwiya H."/>
            <person name="McWilliams B.D."/>
            <person name="Olowu A."/>
            <person name="Clinkenbeard K.D."/>
            <person name="Newcombe D."/>
            <person name="Golebiewski L."/>
            <person name="Petrosino J.F."/>
            <person name="Nicholson W.L."/>
            <person name="Fox G.E."/>
            <person name="Venkateswaran K."/>
            <person name="Highlander S.K."/>
            <person name="Weinstock G.M."/>
        </authorList>
    </citation>
    <scope>NUCLEOTIDE SEQUENCE [LARGE SCALE GENOMIC DNA]</scope>
    <source>
        <strain evidence="1 2">SAFR-032</strain>
    </source>
</reference>
<dbReference type="Pfam" id="PF01527">
    <property type="entry name" value="HTH_Tnp_1"/>
    <property type="match status" value="1"/>
</dbReference>
<dbReference type="InterPro" id="IPR009057">
    <property type="entry name" value="Homeodomain-like_sf"/>
</dbReference>
<dbReference type="AlphaFoldDB" id="A8FBG5"/>